<dbReference type="GO" id="GO:0004674">
    <property type="term" value="F:protein serine/threonine kinase activity"/>
    <property type="evidence" value="ECO:0007669"/>
    <property type="project" value="UniProtKB-KW"/>
</dbReference>
<dbReference type="GO" id="GO:0004708">
    <property type="term" value="F:MAP kinase kinase activity"/>
    <property type="evidence" value="ECO:0007669"/>
    <property type="project" value="UniProtKB-EC"/>
</dbReference>
<keyword evidence="1" id="KW-0723">Serine/threonine-protein kinase</keyword>
<feature type="binding site" evidence="12">
    <location>
        <position position="65"/>
    </location>
    <ligand>
        <name>ATP</name>
        <dbReference type="ChEBI" id="CHEBI:30616"/>
    </ligand>
</feature>
<dbReference type="InterPro" id="IPR050915">
    <property type="entry name" value="MAP_kinase_kinase"/>
</dbReference>
<keyword evidence="5 12" id="KW-0067">ATP-binding</keyword>
<evidence type="ECO:0000256" key="11">
    <source>
        <dbReference type="ARBA" id="ARBA00051693"/>
    </source>
</evidence>
<keyword evidence="3 12" id="KW-0547">Nucleotide-binding</keyword>
<name>A0A146LUR3_LYGHE</name>
<evidence type="ECO:0000256" key="4">
    <source>
        <dbReference type="ARBA" id="ARBA00022777"/>
    </source>
</evidence>
<evidence type="ECO:0000256" key="1">
    <source>
        <dbReference type="ARBA" id="ARBA00022527"/>
    </source>
</evidence>
<gene>
    <name evidence="14" type="primary">map2k1</name>
    <name evidence="14" type="ORF">g.22571</name>
</gene>
<dbReference type="EC" id="2.7.12.2" evidence="8"/>
<sequence>MLSSTGTLALRDRYFHRTGIRIQEKNPVPVLSDTDLTEIRVLGRGCSGKVTLCKYKPTNTLVAVKVVDIGDRSRREQVLKEIQALEGVTSDNPYILHYYNSFYKDGNIHIALEYMDRGSLQSIIEKYGP</sequence>
<evidence type="ECO:0000256" key="3">
    <source>
        <dbReference type="ARBA" id="ARBA00022741"/>
    </source>
</evidence>
<dbReference type="PROSITE" id="PS50011">
    <property type="entry name" value="PROTEIN_KINASE_DOM"/>
    <property type="match status" value="1"/>
</dbReference>
<comment type="catalytic activity">
    <reaction evidence="10">
        <text>L-threonyl-[protein] + ATP = O-phospho-L-threonyl-[protein] + ADP + H(+)</text>
        <dbReference type="Rhea" id="RHEA:46608"/>
        <dbReference type="Rhea" id="RHEA-COMP:11060"/>
        <dbReference type="Rhea" id="RHEA-COMP:11605"/>
        <dbReference type="ChEBI" id="CHEBI:15378"/>
        <dbReference type="ChEBI" id="CHEBI:30013"/>
        <dbReference type="ChEBI" id="CHEBI:30616"/>
        <dbReference type="ChEBI" id="CHEBI:61977"/>
        <dbReference type="ChEBI" id="CHEBI:456216"/>
        <dbReference type="EC" id="2.7.12.2"/>
    </reaction>
</comment>
<evidence type="ECO:0000256" key="9">
    <source>
        <dbReference type="ARBA" id="ARBA00049014"/>
    </source>
</evidence>
<evidence type="ECO:0000256" key="5">
    <source>
        <dbReference type="ARBA" id="ARBA00022840"/>
    </source>
</evidence>
<dbReference type="InterPro" id="IPR000719">
    <property type="entry name" value="Prot_kinase_dom"/>
</dbReference>
<dbReference type="GO" id="GO:0004713">
    <property type="term" value="F:protein tyrosine kinase activity"/>
    <property type="evidence" value="ECO:0007669"/>
    <property type="project" value="UniProtKB-KW"/>
</dbReference>
<proteinExistence type="inferred from homology"/>
<comment type="similarity">
    <text evidence="7">Belongs to the protein kinase superfamily. STE Ser/Thr protein kinase family. MAP kinase kinase subfamily.</text>
</comment>
<dbReference type="EMBL" id="GDHC01007660">
    <property type="protein sequence ID" value="JAQ10969.1"/>
    <property type="molecule type" value="Transcribed_RNA"/>
</dbReference>
<accession>A0A146LUR3</accession>
<comment type="catalytic activity">
    <reaction evidence="11">
        <text>L-tyrosyl-[protein] + ATP = O-phospho-L-tyrosyl-[protein] + ADP + H(+)</text>
        <dbReference type="Rhea" id="RHEA:10596"/>
        <dbReference type="Rhea" id="RHEA-COMP:10136"/>
        <dbReference type="Rhea" id="RHEA-COMP:20101"/>
        <dbReference type="ChEBI" id="CHEBI:15378"/>
        <dbReference type="ChEBI" id="CHEBI:30616"/>
        <dbReference type="ChEBI" id="CHEBI:46858"/>
        <dbReference type="ChEBI" id="CHEBI:61978"/>
        <dbReference type="ChEBI" id="CHEBI:456216"/>
        <dbReference type="EC" id="2.7.12.2"/>
    </reaction>
</comment>
<dbReference type="Pfam" id="PF00069">
    <property type="entry name" value="Pkinase"/>
    <property type="match status" value="1"/>
</dbReference>
<dbReference type="Gene3D" id="3.30.200.20">
    <property type="entry name" value="Phosphorylase Kinase, domain 1"/>
    <property type="match status" value="1"/>
</dbReference>
<dbReference type="InterPro" id="IPR011009">
    <property type="entry name" value="Kinase-like_dom_sf"/>
</dbReference>
<dbReference type="PROSITE" id="PS00107">
    <property type="entry name" value="PROTEIN_KINASE_ATP"/>
    <property type="match status" value="1"/>
</dbReference>
<evidence type="ECO:0000256" key="10">
    <source>
        <dbReference type="ARBA" id="ARBA00049299"/>
    </source>
</evidence>
<evidence type="ECO:0000256" key="2">
    <source>
        <dbReference type="ARBA" id="ARBA00022679"/>
    </source>
</evidence>
<dbReference type="PANTHER" id="PTHR47448">
    <property type="entry name" value="DUAL SPECIFICITY MITOGEN-ACTIVATED PROTEIN KINASE KINASE DSOR1-LIKE PROTEIN"/>
    <property type="match status" value="1"/>
</dbReference>
<dbReference type="SUPFAM" id="SSF56112">
    <property type="entry name" value="Protein kinase-like (PK-like)"/>
    <property type="match status" value="1"/>
</dbReference>
<dbReference type="GO" id="GO:0005524">
    <property type="term" value="F:ATP binding"/>
    <property type="evidence" value="ECO:0007669"/>
    <property type="project" value="UniProtKB-UniRule"/>
</dbReference>
<dbReference type="AlphaFoldDB" id="A0A146LUR3"/>
<keyword evidence="2" id="KW-0808">Transferase</keyword>
<feature type="domain" description="Protein kinase" evidence="13">
    <location>
        <begin position="36"/>
        <end position="129"/>
    </location>
</feature>
<dbReference type="PANTHER" id="PTHR47448:SF1">
    <property type="entry name" value="SERINE_THREONINE-PROTEIN KINASE STE7 HOMOLOG"/>
    <property type="match status" value="1"/>
</dbReference>
<reference evidence="14" key="1">
    <citation type="journal article" date="2016" name="Gigascience">
        <title>De novo construction of an expanded transcriptome assembly for the western tarnished plant bug, Lygus hesperus.</title>
        <authorList>
            <person name="Tassone E.E."/>
            <person name="Geib S.M."/>
            <person name="Hall B."/>
            <person name="Fabrick J.A."/>
            <person name="Brent C.S."/>
            <person name="Hull J.J."/>
        </authorList>
    </citation>
    <scope>NUCLEOTIDE SEQUENCE</scope>
</reference>
<evidence type="ECO:0000256" key="12">
    <source>
        <dbReference type="PROSITE-ProRule" id="PRU10141"/>
    </source>
</evidence>
<dbReference type="InterPro" id="IPR017441">
    <property type="entry name" value="Protein_kinase_ATP_BS"/>
</dbReference>
<evidence type="ECO:0000256" key="8">
    <source>
        <dbReference type="ARBA" id="ARBA00038999"/>
    </source>
</evidence>
<comment type="catalytic activity">
    <reaction evidence="9">
        <text>L-seryl-[protein] + ATP = O-phospho-L-seryl-[protein] + ADP + H(+)</text>
        <dbReference type="Rhea" id="RHEA:17989"/>
        <dbReference type="Rhea" id="RHEA-COMP:9863"/>
        <dbReference type="Rhea" id="RHEA-COMP:11604"/>
        <dbReference type="ChEBI" id="CHEBI:15378"/>
        <dbReference type="ChEBI" id="CHEBI:29999"/>
        <dbReference type="ChEBI" id="CHEBI:30616"/>
        <dbReference type="ChEBI" id="CHEBI:83421"/>
        <dbReference type="ChEBI" id="CHEBI:456216"/>
        <dbReference type="EC" id="2.7.12.2"/>
    </reaction>
</comment>
<evidence type="ECO:0000256" key="6">
    <source>
        <dbReference type="ARBA" id="ARBA00023137"/>
    </source>
</evidence>
<evidence type="ECO:0000259" key="13">
    <source>
        <dbReference type="PROSITE" id="PS50011"/>
    </source>
</evidence>
<keyword evidence="4 14" id="KW-0418">Kinase</keyword>
<protein>
    <recommendedName>
        <fullName evidence="8">mitogen-activated protein kinase kinase</fullName>
        <ecNumber evidence="8">2.7.12.2</ecNumber>
    </recommendedName>
</protein>
<keyword evidence="6" id="KW-0829">Tyrosine-protein kinase</keyword>
<organism evidence="14">
    <name type="scientific">Lygus hesperus</name>
    <name type="common">Western plant bug</name>
    <dbReference type="NCBI Taxonomy" id="30085"/>
    <lineage>
        <taxon>Eukaryota</taxon>
        <taxon>Metazoa</taxon>
        <taxon>Ecdysozoa</taxon>
        <taxon>Arthropoda</taxon>
        <taxon>Hexapoda</taxon>
        <taxon>Insecta</taxon>
        <taxon>Pterygota</taxon>
        <taxon>Neoptera</taxon>
        <taxon>Paraneoptera</taxon>
        <taxon>Hemiptera</taxon>
        <taxon>Heteroptera</taxon>
        <taxon>Panheteroptera</taxon>
        <taxon>Cimicomorpha</taxon>
        <taxon>Miridae</taxon>
        <taxon>Mirini</taxon>
        <taxon>Lygus</taxon>
    </lineage>
</organism>
<evidence type="ECO:0000256" key="7">
    <source>
        <dbReference type="ARBA" id="ARBA00038035"/>
    </source>
</evidence>
<evidence type="ECO:0000313" key="14">
    <source>
        <dbReference type="EMBL" id="JAQ10969.1"/>
    </source>
</evidence>